<sequence length="307" mass="32869">MTRESEHPHHTHSHHHAHSHTLTSLNKAFLWGIALNAGFVAVEFAVGLWYGSMGLLSDAGHNLSDVASLLLAMLAFRLAQAHATPKYTYGYKKSTVLISLLNSVILLIAVGVIIAESIGRMLHPEPVVGGAIAWTAGIGVVVNGFTAWLFLKDKERDLNVKGAYLHMAADALVSVGVLVSGVVISWTGWTLIDPIVGLAVAGVIVASVWSLTRDSLRLSLDGVPAGIDVAELEQRMRAVPGVQAVHHIHVWALSTTENALTAHVVLADFSELERIKRALKSEAAHSGISHATLEFETASERCADLCD</sequence>
<evidence type="ECO:0000313" key="12">
    <source>
        <dbReference type="EMBL" id="HIY69100.1"/>
    </source>
</evidence>
<dbReference type="AlphaFoldDB" id="A0A9D1Z0W5"/>
<feature type="transmembrane region" description="Helical" evidence="9">
    <location>
        <begin position="163"/>
        <end position="189"/>
    </location>
</feature>
<dbReference type="Pfam" id="PF01545">
    <property type="entry name" value="Cation_efflux"/>
    <property type="match status" value="1"/>
</dbReference>
<dbReference type="EMBL" id="DXDA01000056">
    <property type="protein sequence ID" value="HIY69100.1"/>
    <property type="molecule type" value="Genomic_DNA"/>
</dbReference>
<reference evidence="12" key="2">
    <citation type="submission" date="2021-04" db="EMBL/GenBank/DDBJ databases">
        <authorList>
            <person name="Gilroy R."/>
        </authorList>
    </citation>
    <scope>NUCLEOTIDE SEQUENCE</scope>
    <source>
        <strain evidence="12">5134</strain>
    </source>
</reference>
<comment type="subcellular location">
    <subcellularLocation>
        <location evidence="1">Membrane</location>
        <topology evidence="1">Multi-pass membrane protein</topology>
    </subcellularLocation>
</comment>
<evidence type="ECO:0000256" key="8">
    <source>
        <dbReference type="ARBA" id="ARBA00023136"/>
    </source>
</evidence>
<keyword evidence="4 9" id="KW-0812">Transmembrane</keyword>
<evidence type="ECO:0000256" key="2">
    <source>
        <dbReference type="ARBA" id="ARBA00008873"/>
    </source>
</evidence>
<reference evidence="12" key="1">
    <citation type="journal article" date="2021" name="PeerJ">
        <title>Extensive microbial diversity within the chicken gut microbiome revealed by metagenomics and culture.</title>
        <authorList>
            <person name="Gilroy R."/>
            <person name="Ravi A."/>
            <person name="Getino M."/>
            <person name="Pursley I."/>
            <person name="Horton D.L."/>
            <person name="Alikhan N.F."/>
            <person name="Baker D."/>
            <person name="Gharbi K."/>
            <person name="Hall N."/>
            <person name="Watson M."/>
            <person name="Adriaenssens E.M."/>
            <person name="Foster-Nyarko E."/>
            <person name="Jarju S."/>
            <person name="Secka A."/>
            <person name="Antonio M."/>
            <person name="Oren A."/>
            <person name="Chaudhuri R.R."/>
            <person name="La Ragione R."/>
            <person name="Hildebrand F."/>
            <person name="Pallen M.J."/>
        </authorList>
    </citation>
    <scope>NUCLEOTIDE SEQUENCE</scope>
    <source>
        <strain evidence="12">5134</strain>
    </source>
</reference>
<dbReference type="InterPro" id="IPR027470">
    <property type="entry name" value="Cation_efflux_CTD"/>
</dbReference>
<feature type="transmembrane region" description="Helical" evidence="9">
    <location>
        <begin position="127"/>
        <end position="151"/>
    </location>
</feature>
<evidence type="ECO:0000256" key="9">
    <source>
        <dbReference type="SAM" id="Phobius"/>
    </source>
</evidence>
<organism evidence="12 13">
    <name type="scientific">Candidatus Alistipes intestinigallinarum</name>
    <dbReference type="NCBI Taxonomy" id="2838440"/>
    <lineage>
        <taxon>Bacteria</taxon>
        <taxon>Pseudomonadati</taxon>
        <taxon>Bacteroidota</taxon>
        <taxon>Bacteroidia</taxon>
        <taxon>Bacteroidales</taxon>
        <taxon>Rikenellaceae</taxon>
        <taxon>Alistipes</taxon>
    </lineage>
</organism>
<comment type="caution">
    <text evidence="12">The sequence shown here is derived from an EMBL/GenBank/DDBJ whole genome shotgun (WGS) entry which is preliminary data.</text>
</comment>
<dbReference type="SUPFAM" id="SSF161111">
    <property type="entry name" value="Cation efflux protein transmembrane domain-like"/>
    <property type="match status" value="1"/>
</dbReference>
<evidence type="ECO:0000259" key="11">
    <source>
        <dbReference type="Pfam" id="PF16916"/>
    </source>
</evidence>
<feature type="domain" description="Cation efflux protein transmembrane" evidence="10">
    <location>
        <begin position="32"/>
        <end position="217"/>
    </location>
</feature>
<feature type="transmembrane region" description="Helical" evidence="9">
    <location>
        <begin position="28"/>
        <end position="51"/>
    </location>
</feature>
<protein>
    <submittedName>
        <fullName evidence="12">Cation diffusion facilitator family transporter</fullName>
    </submittedName>
</protein>
<evidence type="ECO:0000256" key="5">
    <source>
        <dbReference type="ARBA" id="ARBA00022906"/>
    </source>
</evidence>
<dbReference type="InterPro" id="IPR058533">
    <property type="entry name" value="Cation_efflux_TM"/>
</dbReference>
<keyword evidence="5" id="KW-0864">Zinc transport</keyword>
<evidence type="ECO:0000256" key="7">
    <source>
        <dbReference type="ARBA" id="ARBA00023065"/>
    </source>
</evidence>
<evidence type="ECO:0000313" key="13">
    <source>
        <dbReference type="Proteomes" id="UP000886844"/>
    </source>
</evidence>
<evidence type="ECO:0000259" key="10">
    <source>
        <dbReference type="Pfam" id="PF01545"/>
    </source>
</evidence>
<dbReference type="GO" id="GO:0005886">
    <property type="term" value="C:plasma membrane"/>
    <property type="evidence" value="ECO:0007669"/>
    <property type="project" value="TreeGrafter"/>
</dbReference>
<feature type="transmembrane region" description="Helical" evidence="9">
    <location>
        <begin position="195"/>
        <end position="212"/>
    </location>
</feature>
<proteinExistence type="inferred from homology"/>
<keyword evidence="7" id="KW-0406">Ion transport</keyword>
<dbReference type="PANTHER" id="PTHR11562:SF17">
    <property type="entry name" value="RE54080P-RELATED"/>
    <property type="match status" value="1"/>
</dbReference>
<evidence type="ECO:0000256" key="1">
    <source>
        <dbReference type="ARBA" id="ARBA00004141"/>
    </source>
</evidence>
<dbReference type="InterPro" id="IPR002524">
    <property type="entry name" value="Cation_efflux"/>
</dbReference>
<dbReference type="Pfam" id="PF16916">
    <property type="entry name" value="ZT_dimer"/>
    <property type="match status" value="1"/>
</dbReference>
<accession>A0A9D1Z0W5</accession>
<dbReference type="NCBIfam" id="TIGR01297">
    <property type="entry name" value="CDF"/>
    <property type="match status" value="1"/>
</dbReference>
<dbReference type="InterPro" id="IPR050681">
    <property type="entry name" value="CDF/SLC30A"/>
</dbReference>
<gene>
    <name evidence="12" type="ORF">H9828_06760</name>
</gene>
<dbReference type="PANTHER" id="PTHR11562">
    <property type="entry name" value="CATION EFFLUX PROTEIN/ ZINC TRANSPORTER"/>
    <property type="match status" value="1"/>
</dbReference>
<dbReference type="Proteomes" id="UP000886844">
    <property type="component" value="Unassembled WGS sequence"/>
</dbReference>
<evidence type="ECO:0000256" key="3">
    <source>
        <dbReference type="ARBA" id="ARBA00022448"/>
    </source>
</evidence>
<evidence type="ECO:0000256" key="4">
    <source>
        <dbReference type="ARBA" id="ARBA00022692"/>
    </source>
</evidence>
<name>A0A9D1Z0W5_9BACT</name>
<feature type="domain" description="Cation efflux protein cytoplasmic" evidence="11">
    <location>
        <begin position="225"/>
        <end position="275"/>
    </location>
</feature>
<feature type="transmembrane region" description="Helical" evidence="9">
    <location>
        <begin position="63"/>
        <end position="83"/>
    </location>
</feature>
<comment type="similarity">
    <text evidence="2">Belongs to the cation diffusion facilitator (CDF) transporter (TC 2.A.4) family. SLC30A subfamily.</text>
</comment>
<keyword evidence="6 9" id="KW-1133">Transmembrane helix</keyword>
<dbReference type="GO" id="GO:0005385">
    <property type="term" value="F:zinc ion transmembrane transporter activity"/>
    <property type="evidence" value="ECO:0007669"/>
    <property type="project" value="TreeGrafter"/>
</dbReference>
<evidence type="ECO:0000256" key="6">
    <source>
        <dbReference type="ARBA" id="ARBA00022989"/>
    </source>
</evidence>
<keyword evidence="3" id="KW-0813">Transport</keyword>
<keyword evidence="8 9" id="KW-0472">Membrane</keyword>
<keyword evidence="5" id="KW-0862">Zinc</keyword>
<dbReference type="InterPro" id="IPR027469">
    <property type="entry name" value="Cation_efflux_TMD_sf"/>
</dbReference>
<dbReference type="Gene3D" id="1.20.1510.10">
    <property type="entry name" value="Cation efflux protein transmembrane domain"/>
    <property type="match status" value="1"/>
</dbReference>
<feature type="transmembrane region" description="Helical" evidence="9">
    <location>
        <begin position="95"/>
        <end position="115"/>
    </location>
</feature>